<dbReference type="RefSeq" id="WP_166530082.1">
    <property type="nucleotide sequence ID" value="NZ_JAGSOT010000012.1"/>
</dbReference>
<dbReference type="GO" id="GO:0004784">
    <property type="term" value="F:superoxide dismutase activity"/>
    <property type="evidence" value="ECO:0007669"/>
    <property type="project" value="UniProtKB-EC"/>
</dbReference>
<dbReference type="PANTHER" id="PTHR11404">
    <property type="entry name" value="SUPEROXIDE DISMUTASE 2"/>
    <property type="match status" value="1"/>
</dbReference>
<protein>
    <recommendedName>
        <fullName evidence="2">superoxide dismutase</fullName>
        <ecNumber evidence="2">1.15.1.1</ecNumber>
    </recommendedName>
</protein>
<keyword evidence="4" id="KW-0560">Oxidoreductase</keyword>
<dbReference type="Pfam" id="PF02777">
    <property type="entry name" value="Sod_Fe_C"/>
    <property type="match status" value="1"/>
</dbReference>
<dbReference type="EC" id="1.15.1.1" evidence="2"/>
<dbReference type="InterPro" id="IPR019833">
    <property type="entry name" value="Mn/Fe_SOD_BS"/>
</dbReference>
<dbReference type="InterPro" id="IPR036324">
    <property type="entry name" value="Mn/Fe_SOD_N_sf"/>
</dbReference>
<dbReference type="FunFam" id="3.55.40.20:FF:000004">
    <property type="entry name" value="Superoxide dismutase [Fe]"/>
    <property type="match status" value="1"/>
</dbReference>
<dbReference type="PANTHER" id="PTHR11404:SF6">
    <property type="entry name" value="SUPEROXIDE DISMUTASE [MN], MITOCHONDRIAL"/>
    <property type="match status" value="1"/>
</dbReference>
<evidence type="ECO:0000256" key="4">
    <source>
        <dbReference type="ARBA" id="ARBA00023002"/>
    </source>
</evidence>
<organism evidence="7 8">
    <name type="scientific">Virgibacillus salarius</name>
    <dbReference type="NCBI Taxonomy" id="447199"/>
    <lineage>
        <taxon>Bacteria</taxon>
        <taxon>Bacillati</taxon>
        <taxon>Bacillota</taxon>
        <taxon>Bacilli</taxon>
        <taxon>Bacillales</taxon>
        <taxon>Bacillaceae</taxon>
        <taxon>Virgibacillus</taxon>
    </lineage>
</organism>
<keyword evidence="8" id="KW-1185">Reference proteome</keyword>
<dbReference type="SUPFAM" id="SSF54719">
    <property type="entry name" value="Fe,Mn superoxide dismutase (SOD), C-terminal domain"/>
    <property type="match status" value="1"/>
</dbReference>
<evidence type="ECO:0000259" key="6">
    <source>
        <dbReference type="Pfam" id="PF02777"/>
    </source>
</evidence>
<dbReference type="Gene3D" id="1.10.287.990">
    <property type="entry name" value="Fe,Mn superoxide dismutase (SOD) domain"/>
    <property type="match status" value="1"/>
</dbReference>
<evidence type="ECO:0000313" key="7">
    <source>
        <dbReference type="EMBL" id="MBR7795510.1"/>
    </source>
</evidence>
<comment type="similarity">
    <text evidence="1">Belongs to the iron/manganese superoxide dismutase family.</text>
</comment>
<dbReference type="Gene3D" id="3.55.40.20">
    <property type="entry name" value="Iron/manganese superoxide dismutase, C-terminal domain"/>
    <property type="match status" value="1"/>
</dbReference>
<dbReference type="Pfam" id="PF00081">
    <property type="entry name" value="Sod_Fe_N"/>
    <property type="match status" value="1"/>
</dbReference>
<feature type="domain" description="Manganese/iron superoxide dismutase C-terminal" evidence="6">
    <location>
        <begin position="178"/>
        <end position="280"/>
    </location>
</feature>
<dbReference type="GO" id="GO:0046872">
    <property type="term" value="F:metal ion binding"/>
    <property type="evidence" value="ECO:0007669"/>
    <property type="project" value="UniProtKB-KW"/>
</dbReference>
<name>A0A941IBT1_9BACI</name>
<dbReference type="InterPro" id="IPR019832">
    <property type="entry name" value="Mn/Fe_SOD_C"/>
</dbReference>
<feature type="domain" description="Manganese/iron superoxide dismutase N-terminal" evidence="5">
    <location>
        <begin position="94"/>
        <end position="170"/>
    </location>
</feature>
<reference evidence="7" key="1">
    <citation type="submission" date="2021-04" db="EMBL/GenBank/DDBJ databases">
        <title>Isolation and polyphasic classification of algal microorganism.</title>
        <authorList>
            <person name="Wang S."/>
        </authorList>
    </citation>
    <scope>NUCLEOTIDE SEQUENCE</scope>
    <source>
        <strain evidence="7">720a</strain>
    </source>
</reference>
<dbReference type="PROSITE" id="PS00088">
    <property type="entry name" value="SOD_MN"/>
    <property type="match status" value="1"/>
</dbReference>
<keyword evidence="3" id="KW-0479">Metal-binding</keyword>
<dbReference type="SUPFAM" id="SSF46609">
    <property type="entry name" value="Fe,Mn superoxide dismutase (SOD), N-terminal domain"/>
    <property type="match status" value="1"/>
</dbReference>
<dbReference type="EMBL" id="JAGSOT010000012">
    <property type="protein sequence ID" value="MBR7795510.1"/>
    <property type="molecule type" value="Genomic_DNA"/>
</dbReference>
<dbReference type="Proteomes" id="UP000675284">
    <property type="component" value="Unassembled WGS sequence"/>
</dbReference>
<evidence type="ECO:0000256" key="3">
    <source>
        <dbReference type="ARBA" id="ARBA00022723"/>
    </source>
</evidence>
<dbReference type="InterPro" id="IPR050265">
    <property type="entry name" value="Fe/Mn_Superoxide_Dismutase"/>
</dbReference>
<proteinExistence type="inferred from homology"/>
<dbReference type="InterPro" id="IPR001189">
    <property type="entry name" value="Mn/Fe_SOD"/>
</dbReference>
<dbReference type="InterPro" id="IPR019831">
    <property type="entry name" value="Mn/Fe_SOD_N"/>
</dbReference>
<accession>A0A941IBT1</accession>
<evidence type="ECO:0000256" key="2">
    <source>
        <dbReference type="ARBA" id="ARBA00012682"/>
    </source>
</evidence>
<comment type="caution">
    <text evidence="7">The sequence shown here is derived from an EMBL/GenBank/DDBJ whole genome shotgun (WGS) entry which is preliminary data.</text>
</comment>
<dbReference type="InterPro" id="IPR036314">
    <property type="entry name" value="SOD_C_sf"/>
</dbReference>
<evidence type="ECO:0000313" key="8">
    <source>
        <dbReference type="Proteomes" id="UP000675284"/>
    </source>
</evidence>
<gene>
    <name evidence="7" type="ORF">KCX74_05580</name>
</gene>
<evidence type="ECO:0000256" key="1">
    <source>
        <dbReference type="ARBA" id="ARBA00008714"/>
    </source>
</evidence>
<dbReference type="PRINTS" id="PR01703">
    <property type="entry name" value="MNSODISMTASE"/>
</dbReference>
<sequence>MDNTVHQYLNDLMDWGNDISRGLDESLSQDKNEQILERLRSWQSTILHLKESEQFISQHDLTAINAEGERILFDIKHSKQINNRNKGIPYGQRKLPALPYAYNALEPYISEEIMRLHHDKHHQGYVDGLNKAEKELYIKKPDAKFMKYWLREQAFHGSGHQLHTIFWFNMTPNSTKRPEGELSQKLNNDFGTWEQFKSLFTKTATSVEGDGWALLYWNPRNGKLGVQSFEKHQFFQIADIIPLLVLDMWEHAYYLQYKTDKKAYIENWWNVVNWNNVNNRYKKAKSLMWNLF</sequence>
<dbReference type="AlphaFoldDB" id="A0A941IBT1"/>
<evidence type="ECO:0000259" key="5">
    <source>
        <dbReference type="Pfam" id="PF00081"/>
    </source>
</evidence>